<protein>
    <submittedName>
        <fullName evidence="2">Transmembrane domain containing protein</fullName>
    </submittedName>
</protein>
<dbReference type="EMBL" id="OR343188">
    <property type="protein sequence ID" value="WNL49613.1"/>
    <property type="molecule type" value="Genomic_DNA"/>
</dbReference>
<sequence length="69" mass="7914">MSKVKTVACTYAVSAVPPYLLFCIEEGVKLGWSEQKTFRSFASSFGFAMFKGVFYPYYFYKYAKGEISF</sequence>
<name>A0AA96EM93_9VIRU</name>
<reference evidence="2" key="1">
    <citation type="submission" date="2023-07" db="EMBL/GenBank/DDBJ databases">
        <authorList>
            <person name="Xia Y."/>
        </authorList>
    </citation>
    <scope>NUCLEOTIDE SEQUENCE</scope>
    <source>
        <strain evidence="2">F</strain>
    </source>
</reference>
<feature type="transmembrane region" description="Helical" evidence="1">
    <location>
        <begin position="39"/>
        <end position="60"/>
    </location>
</feature>
<keyword evidence="1 2" id="KW-0812">Transmembrane</keyword>
<gene>
    <name evidence="2" type="ORF">MarFTMF_097</name>
</gene>
<evidence type="ECO:0000313" key="2">
    <source>
        <dbReference type="EMBL" id="WNL49613.1"/>
    </source>
</evidence>
<accession>A0AA96EM93</accession>
<proteinExistence type="predicted"/>
<keyword evidence="1" id="KW-0472">Membrane</keyword>
<keyword evidence="1" id="KW-1133">Transmembrane helix</keyword>
<organism evidence="2">
    <name type="scientific">Marseillevirus sp</name>
    <dbReference type="NCBI Taxonomy" id="2809551"/>
    <lineage>
        <taxon>Viruses</taxon>
        <taxon>Varidnaviria</taxon>
        <taxon>Bamfordvirae</taxon>
        <taxon>Nucleocytoviricota</taxon>
        <taxon>Megaviricetes</taxon>
        <taxon>Pimascovirales</taxon>
        <taxon>Pimascovirales incertae sedis</taxon>
        <taxon>Marseilleviridae</taxon>
        <taxon>Marseillevirus</taxon>
    </lineage>
</organism>
<evidence type="ECO:0000256" key="1">
    <source>
        <dbReference type="SAM" id="Phobius"/>
    </source>
</evidence>